<dbReference type="EMBL" id="JQ245707">
    <property type="protein sequence ID" value="AEZ65659.1"/>
    <property type="molecule type" value="Genomic_DNA"/>
</dbReference>
<dbReference type="InterPro" id="IPR053738">
    <property type="entry name" value="Lambda_capsid_assembly"/>
</dbReference>
<organism evidence="1 2">
    <name type="scientific">Cyanophage S-TIM5</name>
    <dbReference type="NCBI Taxonomy" id="1137745"/>
    <lineage>
        <taxon>Viruses</taxon>
        <taxon>Duplodnaviria</taxon>
        <taxon>Heunggongvirae</taxon>
        <taxon>Uroviricota</taxon>
        <taxon>Caudoviricetes</taxon>
        <taxon>Aurunvirus</taxon>
        <taxon>Aurunvirus STIM5</taxon>
    </lineage>
</organism>
<name>H6WFT4_9CAUD</name>
<evidence type="ECO:0000313" key="1">
    <source>
        <dbReference type="EMBL" id="AEZ65659.1"/>
    </source>
</evidence>
<sequence>MMNLDQVRVIDPILTQLAQGYKNAEGVATFFGPAVSMNTRAGRTLVFGKEAFAAQSFLRAPGTNIQKIQNEFGTRSFALRQEAISWEIAEEVAAEAKNGAAQLDLRQYAAKDAANRLMQSWEVTVAGAVTDSSSYETSCVFDLATRASGADQFNQATSDIEVLIDEAKEAVRAQIGTYPNKMVISPDAFNALKRNKRIRDFMQRGVLVNEATLANIFGLDEIRVARRLKLNQTSGALENIYNNVAVLFYQPSGATDGFAPAMDANYGNPAFGYTYTLAGYPIATPERFNIERRVFTGDILVERSFELVGMGQNGKVGAGAILTNVVA</sequence>
<keyword evidence="2" id="KW-1185">Reference proteome</keyword>
<dbReference type="Proteomes" id="UP000007178">
    <property type="component" value="Segment"/>
</dbReference>
<evidence type="ECO:0000313" key="2">
    <source>
        <dbReference type="Proteomes" id="UP000007178"/>
    </source>
</evidence>
<accession>H6WFT4</accession>
<proteinExistence type="predicted"/>
<dbReference type="GeneID" id="14013807"/>
<protein>
    <submittedName>
        <fullName evidence="1">Capsid protein</fullName>
    </submittedName>
</protein>
<dbReference type="KEGG" id="vg:14013807"/>
<dbReference type="OrthoDB" id="4340at10239"/>
<dbReference type="RefSeq" id="YP_007006072.1">
    <property type="nucleotide sequence ID" value="NC_019516.2"/>
</dbReference>
<reference evidence="1 2" key="1">
    <citation type="journal article" date="2012" name="Proc. Natl. Acad. Sci. U.S.A.">
        <title>A novel lineage of myoviruses infecting cyanobacteria is widespread in the oceans.</title>
        <authorList>
            <person name="Sabehi G."/>
            <person name="Shaulov L."/>
            <person name="Silver D.H."/>
            <person name="Yanai I."/>
            <person name="Harel A."/>
            <person name="Lindell D."/>
        </authorList>
    </citation>
    <scope>NUCLEOTIDE SEQUENCE [LARGE SCALE GENOMIC DNA]</scope>
</reference>
<dbReference type="Gene3D" id="3.90.1690.10">
    <property type="entry name" value="phage-related protein like domain"/>
    <property type="match status" value="1"/>
</dbReference>